<reference evidence="2" key="2">
    <citation type="submission" date="2023-02" db="EMBL/GenBank/DDBJ databases">
        <authorList>
            <consortium name="DOE Joint Genome Institute"/>
            <person name="Mondo S.J."/>
            <person name="Chang Y."/>
            <person name="Wang Y."/>
            <person name="Ahrendt S."/>
            <person name="Andreopoulos W."/>
            <person name="Barry K."/>
            <person name="Beard J."/>
            <person name="Benny G.L."/>
            <person name="Blankenship S."/>
            <person name="Bonito G."/>
            <person name="Cuomo C."/>
            <person name="Desiro A."/>
            <person name="Gervers K.A."/>
            <person name="Hundley H."/>
            <person name="Kuo A."/>
            <person name="LaButti K."/>
            <person name="Lang B.F."/>
            <person name="Lipzen A."/>
            <person name="O'Donnell K."/>
            <person name="Pangilinan J."/>
            <person name="Reynolds N."/>
            <person name="Sandor L."/>
            <person name="Smith M.W."/>
            <person name="Tsang A."/>
            <person name="Grigoriev I.V."/>
            <person name="Stajich J.E."/>
            <person name="Spatafora J.W."/>
        </authorList>
    </citation>
    <scope>NUCLEOTIDE SEQUENCE</scope>
    <source>
        <strain evidence="2">RSA 2281</strain>
    </source>
</reference>
<protein>
    <submittedName>
        <fullName evidence="2">Memo-like protein-domain-containing protein</fullName>
    </submittedName>
</protein>
<reference evidence="2" key="1">
    <citation type="journal article" date="2022" name="IScience">
        <title>Evolution of zygomycete secretomes and the origins of terrestrial fungal ecologies.</title>
        <authorList>
            <person name="Chang Y."/>
            <person name="Wang Y."/>
            <person name="Mondo S."/>
            <person name="Ahrendt S."/>
            <person name="Andreopoulos W."/>
            <person name="Barry K."/>
            <person name="Beard J."/>
            <person name="Benny G.L."/>
            <person name="Blankenship S."/>
            <person name="Bonito G."/>
            <person name="Cuomo C."/>
            <person name="Desiro A."/>
            <person name="Gervers K.A."/>
            <person name="Hundley H."/>
            <person name="Kuo A."/>
            <person name="LaButti K."/>
            <person name="Lang B.F."/>
            <person name="Lipzen A."/>
            <person name="O'Donnell K."/>
            <person name="Pangilinan J."/>
            <person name="Reynolds N."/>
            <person name="Sandor L."/>
            <person name="Smith M.E."/>
            <person name="Tsang A."/>
            <person name="Grigoriev I.V."/>
            <person name="Stajich J.E."/>
            <person name="Spatafora J.W."/>
        </authorList>
    </citation>
    <scope>NUCLEOTIDE SEQUENCE</scope>
    <source>
        <strain evidence="2">RSA 2281</strain>
    </source>
</reference>
<proteinExistence type="inferred from homology"/>
<dbReference type="PANTHER" id="PTHR11060">
    <property type="entry name" value="PROTEIN MEMO1"/>
    <property type="match status" value="1"/>
</dbReference>
<evidence type="ECO:0000256" key="1">
    <source>
        <dbReference type="ARBA" id="ARBA00006315"/>
    </source>
</evidence>
<dbReference type="HAMAP" id="MF_00055">
    <property type="entry name" value="MEMO1"/>
    <property type="match status" value="1"/>
</dbReference>
<comment type="caution">
    <text evidence="2">The sequence shown here is derived from an EMBL/GenBank/DDBJ whole genome shotgun (WGS) entry which is preliminary data.</text>
</comment>
<dbReference type="CDD" id="cd07361">
    <property type="entry name" value="MEMO_like"/>
    <property type="match status" value="1"/>
</dbReference>
<name>A0AAD5K1B8_9FUNG</name>
<comment type="similarity">
    <text evidence="1">Belongs to the MEMO1 family.</text>
</comment>
<dbReference type="NCBIfam" id="TIGR04336">
    <property type="entry name" value="AmmeMemoSam_B"/>
    <property type="match status" value="1"/>
</dbReference>
<organism evidence="2 3">
    <name type="scientific">Phascolomyces articulosus</name>
    <dbReference type="NCBI Taxonomy" id="60185"/>
    <lineage>
        <taxon>Eukaryota</taxon>
        <taxon>Fungi</taxon>
        <taxon>Fungi incertae sedis</taxon>
        <taxon>Mucoromycota</taxon>
        <taxon>Mucoromycotina</taxon>
        <taxon>Mucoromycetes</taxon>
        <taxon>Mucorales</taxon>
        <taxon>Lichtheimiaceae</taxon>
        <taxon>Phascolomyces</taxon>
    </lineage>
</organism>
<dbReference type="PANTHER" id="PTHR11060:SF0">
    <property type="entry name" value="PROTEIN MEMO1"/>
    <property type="match status" value="1"/>
</dbReference>
<dbReference type="Proteomes" id="UP001209540">
    <property type="component" value="Unassembled WGS sequence"/>
</dbReference>
<sequence length="402" mass="45996">MRKDVFPLLQPSLSSIHPFQIKKTYLYFFPRKLWCRITFFHTHLFLHKNTTRATHTPTPTLIRILFFFLFQQSPTVSPNKIIIIVMNRVASHAGSWYTDSNARLNAELDKYLDKVPPLTEQGESYPIEGARAIIAPHAGYSYSGPTAAYAYKCINASEVERVFILGPSHHVYLDGCALSRCDTYETPLGNLTLDKATIQELYNTRKFQWMSKDVDEEEHSIEMHLPYTAKIFSGKLDQIKVVPIMVGAIDERKEKIFGELLSPYLSDPKTLFIISSDFCHWGIRFSYTYYQPNDHEGLVRLGSNDVVDNPPIHESISNLDHEGMRLIESLDHASFSNYLRTTKNTICGRHPIGVLLCALETLHQQNPSQQQRIQFTKYAQSNPCQKVRDSSVSYASAYVYLG</sequence>
<dbReference type="Pfam" id="PF01875">
    <property type="entry name" value="Memo"/>
    <property type="match status" value="1"/>
</dbReference>
<accession>A0AAD5K1B8</accession>
<keyword evidence="3" id="KW-1185">Reference proteome</keyword>
<dbReference type="AlphaFoldDB" id="A0AAD5K1B8"/>
<evidence type="ECO:0000313" key="2">
    <source>
        <dbReference type="EMBL" id="KAI9264365.1"/>
    </source>
</evidence>
<dbReference type="Gene3D" id="3.40.830.10">
    <property type="entry name" value="LigB-like"/>
    <property type="match status" value="1"/>
</dbReference>
<evidence type="ECO:0000313" key="3">
    <source>
        <dbReference type="Proteomes" id="UP001209540"/>
    </source>
</evidence>
<dbReference type="InterPro" id="IPR002737">
    <property type="entry name" value="MEMO1_fam"/>
</dbReference>
<gene>
    <name evidence="2" type="ORF">BDA99DRAFT_509162</name>
</gene>
<dbReference type="EMBL" id="JAIXMP010000012">
    <property type="protein sequence ID" value="KAI9264365.1"/>
    <property type="molecule type" value="Genomic_DNA"/>
</dbReference>